<sequence>MPGVWTGAPRPSLKHTLSAAPRRSVPETNLTIACTSVVMS</sequence>
<evidence type="ECO:0000313" key="3">
    <source>
        <dbReference type="Proteomes" id="UP000218554"/>
    </source>
</evidence>
<evidence type="ECO:0000313" key="2">
    <source>
        <dbReference type="EMBL" id="BAU72088.1"/>
    </source>
</evidence>
<reference evidence="2 3" key="2">
    <citation type="journal article" date="2017" name="Int. J. Syst. Evol. Microbiol.">
        <title>Pseudomonas furukawaii sp. nov., a polychlorinated biphenyl-degrading bacterium isolated from biphenyl-contaminated soil in Japan.</title>
        <authorList>
            <person name="Kimura N."/>
            <person name="Watanabe T."/>
            <person name="Suenaga H."/>
            <person name="Fujihara H."/>
            <person name="Futagami T."/>
            <person name="Goto M."/>
            <person name="Hanada S."/>
            <person name="Hirose J."/>
        </authorList>
    </citation>
    <scope>NUCLEOTIDE SEQUENCE [LARGE SCALE GENOMIC DNA]</scope>
    <source>
        <strain evidence="3">DSM 10086 / NBRC 110670 / KF707</strain>
    </source>
</reference>
<feature type="region of interest" description="Disordered" evidence="1">
    <location>
        <begin position="1"/>
        <end position="20"/>
    </location>
</feature>
<proteinExistence type="predicted"/>
<organism evidence="2 3">
    <name type="scientific">Metapseudomonas furukawaii</name>
    <name type="common">Pseudomonas furukawaii</name>
    <dbReference type="NCBI Taxonomy" id="1149133"/>
    <lineage>
        <taxon>Bacteria</taxon>
        <taxon>Pseudomonadati</taxon>
        <taxon>Pseudomonadota</taxon>
        <taxon>Gammaproteobacteria</taxon>
        <taxon>Pseudomonadales</taxon>
        <taxon>Pseudomonadaceae</taxon>
        <taxon>Metapseudomonas</taxon>
    </lineage>
</organism>
<gene>
    <name evidence="2" type="ORF">KF707C_4000</name>
</gene>
<name>A0AAD1FDX7_METFU</name>
<evidence type="ECO:0000256" key="1">
    <source>
        <dbReference type="SAM" id="MobiDB-lite"/>
    </source>
</evidence>
<accession>A0AAD1FDX7</accession>
<dbReference type="AlphaFoldDB" id="A0AAD1FDX7"/>
<dbReference type="EMBL" id="AP014862">
    <property type="protein sequence ID" value="BAU72088.1"/>
    <property type="molecule type" value="Genomic_DNA"/>
</dbReference>
<keyword evidence="3" id="KW-1185">Reference proteome</keyword>
<dbReference type="Proteomes" id="UP000218554">
    <property type="component" value="Chromosome"/>
</dbReference>
<reference evidence="3" key="1">
    <citation type="submission" date="2015-05" db="EMBL/GenBank/DDBJ databases">
        <title>Draft genome sequencing of a biphenyl-degrading bacterium, Pseudomonas balearica KF707 (=NBRC110670).</title>
        <authorList>
            <person name="Kimura N."/>
            <person name="Hirose J."/>
            <person name="Watanabe T."/>
            <person name="Suenaga H."/>
            <person name="Fujihara H."/>
            <person name="Noguchi M."/>
            <person name="Hashimoto M."/>
            <person name="Shimodaira J."/>
            <person name="Tsuchikane K."/>
            <person name="Hosoyama A."/>
            <person name="Yamazoe A."/>
            <person name="Fujita N."/>
            <person name="Furukawa K."/>
        </authorList>
    </citation>
    <scope>NUCLEOTIDE SEQUENCE [LARGE SCALE GENOMIC DNA]</scope>
    <source>
        <strain evidence="3">DSM 10086 / NBRC 110670 / KF707</strain>
    </source>
</reference>
<dbReference type="KEGG" id="pfuw:KF707C_4000"/>
<protein>
    <submittedName>
        <fullName evidence="2">Uncharacterized protein</fullName>
    </submittedName>
</protein>